<keyword evidence="1" id="KW-0812">Transmembrane</keyword>
<evidence type="ECO:0000256" key="1">
    <source>
        <dbReference type="SAM" id="Phobius"/>
    </source>
</evidence>
<protein>
    <submittedName>
        <fullName evidence="2">Uncharacterized protein</fullName>
    </submittedName>
</protein>
<keyword evidence="1" id="KW-0472">Membrane</keyword>
<evidence type="ECO:0000313" key="3">
    <source>
        <dbReference type="Proteomes" id="UP000001307"/>
    </source>
</evidence>
<keyword evidence="3" id="KW-1185">Reference proteome</keyword>
<sequence length="41" mass="4806">MRQADKEELAKGQFEPKHYAILAFVAVLMLYLYRDILTGDF</sequence>
<accession>E4XJ62</accession>
<dbReference type="InParanoid" id="E4XJ62"/>
<organism evidence="2">
    <name type="scientific">Oikopleura dioica</name>
    <name type="common">Tunicate</name>
    <dbReference type="NCBI Taxonomy" id="34765"/>
    <lineage>
        <taxon>Eukaryota</taxon>
        <taxon>Metazoa</taxon>
        <taxon>Chordata</taxon>
        <taxon>Tunicata</taxon>
        <taxon>Appendicularia</taxon>
        <taxon>Copelata</taxon>
        <taxon>Oikopleuridae</taxon>
        <taxon>Oikopleura</taxon>
    </lineage>
</organism>
<name>E4XJ62_OIKDI</name>
<evidence type="ECO:0000313" key="2">
    <source>
        <dbReference type="EMBL" id="CBY10505.1"/>
    </source>
</evidence>
<dbReference type="Proteomes" id="UP000001307">
    <property type="component" value="Unassembled WGS sequence"/>
</dbReference>
<reference evidence="2" key="1">
    <citation type="journal article" date="2010" name="Science">
        <title>Plasticity of animal genome architecture unmasked by rapid evolution of a pelagic tunicate.</title>
        <authorList>
            <person name="Denoeud F."/>
            <person name="Henriet S."/>
            <person name="Mungpakdee S."/>
            <person name="Aury J.M."/>
            <person name="Da Silva C."/>
            <person name="Brinkmann H."/>
            <person name="Mikhaleva J."/>
            <person name="Olsen L.C."/>
            <person name="Jubin C."/>
            <person name="Canestro C."/>
            <person name="Bouquet J.M."/>
            <person name="Danks G."/>
            <person name="Poulain J."/>
            <person name="Campsteijn C."/>
            <person name="Adamski M."/>
            <person name="Cross I."/>
            <person name="Yadetie F."/>
            <person name="Muffato M."/>
            <person name="Louis A."/>
            <person name="Butcher S."/>
            <person name="Tsagkogeorga G."/>
            <person name="Konrad A."/>
            <person name="Singh S."/>
            <person name="Jensen M.F."/>
            <person name="Cong E.H."/>
            <person name="Eikeseth-Otteraa H."/>
            <person name="Noel B."/>
            <person name="Anthouard V."/>
            <person name="Porcel B.M."/>
            <person name="Kachouri-Lafond R."/>
            <person name="Nishino A."/>
            <person name="Ugolini M."/>
            <person name="Chourrout P."/>
            <person name="Nishida H."/>
            <person name="Aasland R."/>
            <person name="Huzurbazar S."/>
            <person name="Westhof E."/>
            <person name="Delsuc F."/>
            <person name="Lehrach H."/>
            <person name="Reinhardt R."/>
            <person name="Weissenbach J."/>
            <person name="Roy S.W."/>
            <person name="Artiguenave F."/>
            <person name="Postlethwait J.H."/>
            <person name="Manak J.R."/>
            <person name="Thompson E.M."/>
            <person name="Jaillon O."/>
            <person name="Du Pasquier L."/>
            <person name="Boudinot P."/>
            <person name="Liberles D.A."/>
            <person name="Volff J.N."/>
            <person name="Philippe H."/>
            <person name="Lenhard B."/>
            <person name="Roest Crollius H."/>
            <person name="Wincker P."/>
            <person name="Chourrout D."/>
        </authorList>
    </citation>
    <scope>NUCLEOTIDE SEQUENCE [LARGE SCALE GENOMIC DNA]</scope>
</reference>
<dbReference type="EMBL" id="FN653057">
    <property type="protein sequence ID" value="CBY10505.1"/>
    <property type="molecule type" value="Genomic_DNA"/>
</dbReference>
<gene>
    <name evidence="2" type="ORF">GSOID_T00012643001</name>
</gene>
<dbReference type="AlphaFoldDB" id="E4XJ62"/>
<proteinExistence type="predicted"/>
<feature type="transmembrane region" description="Helical" evidence="1">
    <location>
        <begin position="16"/>
        <end position="33"/>
    </location>
</feature>
<keyword evidence="1" id="KW-1133">Transmembrane helix</keyword>